<dbReference type="Gene3D" id="3.80.10.10">
    <property type="entry name" value="Ribonuclease Inhibitor"/>
    <property type="match status" value="1"/>
</dbReference>
<protein>
    <submittedName>
        <fullName evidence="1">Uncharacterized protein</fullName>
    </submittedName>
</protein>
<name>A0A9W7I9K7_HIBTR</name>
<dbReference type="Proteomes" id="UP001165190">
    <property type="component" value="Unassembled WGS sequence"/>
</dbReference>
<evidence type="ECO:0000313" key="2">
    <source>
        <dbReference type="Proteomes" id="UP001165190"/>
    </source>
</evidence>
<dbReference type="EMBL" id="BSYR01000024">
    <property type="protein sequence ID" value="GMI90443.1"/>
    <property type="molecule type" value="Genomic_DNA"/>
</dbReference>
<accession>A0A9W7I9K7</accession>
<evidence type="ECO:0000313" key="1">
    <source>
        <dbReference type="EMBL" id="GMI90443.1"/>
    </source>
</evidence>
<dbReference type="OrthoDB" id="998006at2759"/>
<gene>
    <name evidence="1" type="ORF">HRI_002713600</name>
</gene>
<dbReference type="InterPro" id="IPR032675">
    <property type="entry name" value="LRR_dom_sf"/>
</dbReference>
<organism evidence="1 2">
    <name type="scientific">Hibiscus trionum</name>
    <name type="common">Flower of an hour</name>
    <dbReference type="NCBI Taxonomy" id="183268"/>
    <lineage>
        <taxon>Eukaryota</taxon>
        <taxon>Viridiplantae</taxon>
        <taxon>Streptophyta</taxon>
        <taxon>Embryophyta</taxon>
        <taxon>Tracheophyta</taxon>
        <taxon>Spermatophyta</taxon>
        <taxon>Magnoliopsida</taxon>
        <taxon>eudicotyledons</taxon>
        <taxon>Gunneridae</taxon>
        <taxon>Pentapetalae</taxon>
        <taxon>rosids</taxon>
        <taxon>malvids</taxon>
        <taxon>Malvales</taxon>
        <taxon>Malvaceae</taxon>
        <taxon>Malvoideae</taxon>
        <taxon>Hibiscus</taxon>
    </lineage>
</organism>
<keyword evidence="2" id="KW-1185">Reference proteome</keyword>
<proteinExistence type="predicted"/>
<comment type="caution">
    <text evidence="1">The sequence shown here is derived from an EMBL/GenBank/DDBJ whole genome shotgun (WGS) entry which is preliminary data.</text>
</comment>
<sequence length="99" mass="11146">MMLPCSLSKLVISDFPNVEILSSKAFQNLPLLECLSIVKLPKLKSLPGKGMIMSLLELYIHGCPLLKESCRRDGGKDWDNIAHIPFVQIDNRSIYDSEE</sequence>
<dbReference type="AlphaFoldDB" id="A0A9W7I9K7"/>
<dbReference type="SUPFAM" id="SSF52058">
    <property type="entry name" value="L domain-like"/>
    <property type="match status" value="1"/>
</dbReference>
<reference evidence="1" key="1">
    <citation type="submission" date="2023-05" db="EMBL/GenBank/DDBJ databases">
        <title>Genome and transcriptome analyses reveal genes involved in the formation of fine ridges on petal epidermal cells in Hibiscus trionum.</title>
        <authorList>
            <person name="Koshimizu S."/>
            <person name="Masuda S."/>
            <person name="Ishii T."/>
            <person name="Shirasu K."/>
            <person name="Hoshino A."/>
            <person name="Arita M."/>
        </authorList>
    </citation>
    <scope>NUCLEOTIDE SEQUENCE</scope>
    <source>
        <strain evidence="1">Hamamatsu line</strain>
    </source>
</reference>